<dbReference type="PROSITE" id="PS01031">
    <property type="entry name" value="SHSP"/>
    <property type="match status" value="1"/>
</dbReference>
<evidence type="ECO:0000256" key="1">
    <source>
        <dbReference type="ARBA" id="ARBA00023016"/>
    </source>
</evidence>
<feature type="domain" description="SHSP" evidence="4">
    <location>
        <begin position="44"/>
        <end position="157"/>
    </location>
</feature>
<dbReference type="InterPro" id="IPR031107">
    <property type="entry name" value="Small_HSP"/>
</dbReference>
<protein>
    <recommendedName>
        <fullName evidence="4">SHSP domain-containing protein</fullName>
    </recommendedName>
</protein>
<dbReference type="Gene3D" id="2.60.40.790">
    <property type="match status" value="1"/>
</dbReference>
<dbReference type="OrthoDB" id="1431247at2759"/>
<sequence length="157" mass="17789">MSLQPYYTEPFFSFSDINRFFDDAFGVFDRSSALRSRINEGTIERSSSFRPKIDVHENPEANLVTTTFELPGLKKEDISIDLQNNRLVVSGVTNVSDDREENGYVIKERHSGKFTRTVPLPSGTKPQHIKASMENGILTVTFPKTTDEEPTKRITIS</sequence>
<evidence type="ECO:0000259" key="4">
    <source>
        <dbReference type="PROSITE" id="PS01031"/>
    </source>
</evidence>
<dbReference type="EMBL" id="SGPK01000080">
    <property type="protein sequence ID" value="THH08975.1"/>
    <property type="molecule type" value="Genomic_DNA"/>
</dbReference>
<proteinExistence type="inferred from homology"/>
<evidence type="ECO:0000256" key="3">
    <source>
        <dbReference type="RuleBase" id="RU003616"/>
    </source>
</evidence>
<keyword evidence="1" id="KW-0346">Stress response</keyword>
<dbReference type="SUPFAM" id="SSF49764">
    <property type="entry name" value="HSP20-like chaperones"/>
    <property type="match status" value="1"/>
</dbReference>
<keyword evidence="6" id="KW-1185">Reference proteome</keyword>
<dbReference type="Proteomes" id="UP000308199">
    <property type="component" value="Unassembled WGS sequence"/>
</dbReference>
<dbReference type="PANTHER" id="PTHR11527">
    <property type="entry name" value="HEAT-SHOCK PROTEIN 20 FAMILY MEMBER"/>
    <property type="match status" value="1"/>
</dbReference>
<dbReference type="InterPro" id="IPR008978">
    <property type="entry name" value="HSP20-like_chaperone"/>
</dbReference>
<evidence type="ECO:0000313" key="5">
    <source>
        <dbReference type="EMBL" id="THH08975.1"/>
    </source>
</evidence>
<comment type="similarity">
    <text evidence="2 3">Belongs to the small heat shock protein (HSP20) family.</text>
</comment>
<organism evidence="5 6">
    <name type="scientific">Phellinidium pouzarii</name>
    <dbReference type="NCBI Taxonomy" id="167371"/>
    <lineage>
        <taxon>Eukaryota</taxon>
        <taxon>Fungi</taxon>
        <taxon>Dikarya</taxon>
        <taxon>Basidiomycota</taxon>
        <taxon>Agaricomycotina</taxon>
        <taxon>Agaricomycetes</taxon>
        <taxon>Hymenochaetales</taxon>
        <taxon>Hymenochaetaceae</taxon>
        <taxon>Phellinidium</taxon>
    </lineage>
</organism>
<comment type="caution">
    <text evidence="5">The sequence shown here is derived from an EMBL/GenBank/DDBJ whole genome shotgun (WGS) entry which is preliminary data.</text>
</comment>
<dbReference type="InterPro" id="IPR002068">
    <property type="entry name" value="A-crystallin/Hsp20_dom"/>
</dbReference>
<gene>
    <name evidence="5" type="ORF">EW145_g2332</name>
</gene>
<reference evidence="5 6" key="1">
    <citation type="submission" date="2019-02" db="EMBL/GenBank/DDBJ databases">
        <title>Genome sequencing of the rare red list fungi Phellinidium pouzarii.</title>
        <authorList>
            <person name="Buettner E."/>
            <person name="Kellner H."/>
        </authorList>
    </citation>
    <scope>NUCLEOTIDE SEQUENCE [LARGE SCALE GENOMIC DNA]</scope>
    <source>
        <strain evidence="5 6">DSM 108285</strain>
    </source>
</reference>
<dbReference type="Pfam" id="PF00011">
    <property type="entry name" value="HSP20"/>
    <property type="match status" value="1"/>
</dbReference>
<name>A0A4S4LBQ7_9AGAM</name>
<accession>A0A4S4LBQ7</accession>
<dbReference type="AlphaFoldDB" id="A0A4S4LBQ7"/>
<dbReference type="CDD" id="cd06464">
    <property type="entry name" value="ACD_sHsps-like"/>
    <property type="match status" value="1"/>
</dbReference>
<evidence type="ECO:0000256" key="2">
    <source>
        <dbReference type="PROSITE-ProRule" id="PRU00285"/>
    </source>
</evidence>
<evidence type="ECO:0000313" key="6">
    <source>
        <dbReference type="Proteomes" id="UP000308199"/>
    </source>
</evidence>